<dbReference type="CDD" id="cd09917">
    <property type="entry name" value="F-box_SF"/>
    <property type="match status" value="1"/>
</dbReference>
<dbReference type="Gramene" id="TraesARI6D03G03620980.1">
    <property type="protein sequence ID" value="TraesARI6D03G03620980.1.CDS1"/>
    <property type="gene ID" value="TraesARI6D03G03620980"/>
</dbReference>
<evidence type="ECO:0000313" key="2">
    <source>
        <dbReference type="EnsemblPlants" id="TraesCSU02G107400.1.cds1"/>
    </source>
</evidence>
<dbReference type="PROSITE" id="PS50181">
    <property type="entry name" value="FBOX"/>
    <property type="match status" value="1"/>
</dbReference>
<dbReference type="AlphaFoldDB" id="A0A3B6UBA3"/>
<dbReference type="Gramene" id="TraesWEE_scaffold_105932_01G000100.1">
    <property type="protein sequence ID" value="TraesWEE_scaffold_105932_01G000100.1"/>
    <property type="gene ID" value="TraesWEE_scaffold_105932_01G000100"/>
</dbReference>
<dbReference type="Gramene" id="TraesLDM6D03G03659020.1">
    <property type="protein sequence ID" value="TraesLDM6D03G03659020.1.CDS1"/>
    <property type="gene ID" value="TraesLDM6D03G03659020"/>
</dbReference>
<feature type="domain" description="F-box" evidence="1">
    <location>
        <begin position="27"/>
        <end position="87"/>
    </location>
</feature>
<evidence type="ECO:0000313" key="3">
    <source>
        <dbReference type="Proteomes" id="UP000019116"/>
    </source>
</evidence>
<dbReference type="PANTHER" id="PTHR33127:SF95">
    <property type="entry name" value="DUF295 DOMAIN-CONTAINING PROTEIN"/>
    <property type="match status" value="1"/>
</dbReference>
<dbReference type="Gramene" id="TraesJUL6D03G03688410.1">
    <property type="protein sequence ID" value="TraesJUL6D03G03688410.1.CDS1"/>
    <property type="gene ID" value="TraesJUL6D03G03688410"/>
</dbReference>
<dbReference type="InterPro" id="IPR005174">
    <property type="entry name" value="KIB1-4_b-propeller"/>
</dbReference>
<dbReference type="Gramene" id="TraesCSU02G107400.1">
    <property type="protein sequence ID" value="TraesCSU02G107400.1.cds1"/>
    <property type="gene ID" value="TraesCSU02G107400"/>
</dbReference>
<sequence length="415" mass="46538">MEPIKPTTLTSKIRVQHEPTDGEDAASGTIGGLPFHLTEQILGYISPLESVRLAAVCKSWAATVSERLARPTPHLLALKVSNEWFQLPPVEEPRRVAIFPFQIDGEGSPSAVVPLPARVPSMVCDVERVKLSGALHCGRLSFEDGNHVVPVIPVTGAFRSEMYAPVGTTEAKARVAAGANAVFVNNHSEMSVPLFWCTEEWPEEQKLISEKFKSIYLMAYTDGVFYALEFWGCTYTVDTRVPPPWRLKKLHVPNILEQYTPICGYHFLWYTHLLESDGSVLFVGPVLTPQEPTDLDTISGFEVYRLDVEEARWIKVERLAADRALFVSEQSSFTVRALEIPGCMSNCIYFVGEVDYYSWVTWGIYSMEERKVLFQQPVGGSPGKYEAARWFLPAVLMPLAHARSDCRHSGKKRKI</sequence>
<dbReference type="InterPro" id="IPR001810">
    <property type="entry name" value="F-box_dom"/>
</dbReference>
<reference evidence="2" key="2">
    <citation type="submission" date="2018-10" db="UniProtKB">
        <authorList>
            <consortium name="EnsemblPlants"/>
        </authorList>
    </citation>
    <scope>IDENTIFICATION</scope>
</reference>
<dbReference type="EnsemblPlants" id="TraesCSU02G107400.1">
    <property type="protein sequence ID" value="TraesCSU02G107400.1.cds1"/>
    <property type="gene ID" value="TraesCSU02G107400"/>
</dbReference>
<dbReference type="Gramene" id="TraesCAD_scaffold_027285_01G000200.1">
    <property type="protein sequence ID" value="TraesCAD_scaffold_027285_01G000200.1"/>
    <property type="gene ID" value="TraesCAD_scaffold_027285_01G000200"/>
</dbReference>
<dbReference type="Gramene" id="TraesNOR6D03G03696340.1">
    <property type="protein sequence ID" value="TraesNOR6D03G03696340.1.CDS1"/>
    <property type="gene ID" value="TraesNOR6D03G03696340"/>
</dbReference>
<keyword evidence="3" id="KW-1185">Reference proteome</keyword>
<dbReference type="PANTHER" id="PTHR33127">
    <property type="entry name" value="TRANSMEMBRANE PROTEIN"/>
    <property type="match status" value="1"/>
</dbReference>
<dbReference type="InterPro" id="IPR036047">
    <property type="entry name" value="F-box-like_dom_sf"/>
</dbReference>
<dbReference type="Proteomes" id="UP000019116">
    <property type="component" value="Chromosome Un"/>
</dbReference>
<dbReference type="Gramene" id="TraesPARA_EIv1.0_2213900.1">
    <property type="protein sequence ID" value="TraesPARA_EIv1.0_2213900.1.CDS1"/>
    <property type="gene ID" value="TraesPARA_EIv1.0_2213900"/>
</dbReference>
<name>A0A3B6UBA3_WHEAT</name>
<dbReference type="Gramene" id="TraesSTA6D03G03648520.1">
    <property type="protein sequence ID" value="TraesSTA6D03G03648520.1.CDS1"/>
    <property type="gene ID" value="TraesSTA6D03G03648520"/>
</dbReference>
<dbReference type="Gramene" id="TraesJAG6D03G03648810.1">
    <property type="protein sequence ID" value="TraesJAG6D03G03648810.1.CDS1"/>
    <property type="gene ID" value="TraesJAG6D03G03648810"/>
</dbReference>
<dbReference type="Gramene" id="TraesMAC6D03G03655620.1">
    <property type="protein sequence ID" value="TraesMAC6D03G03655620.1.CDS1"/>
    <property type="gene ID" value="TraesMAC6D03G03655620"/>
</dbReference>
<organism evidence="2">
    <name type="scientific">Triticum aestivum</name>
    <name type="common">Wheat</name>
    <dbReference type="NCBI Taxonomy" id="4565"/>
    <lineage>
        <taxon>Eukaryota</taxon>
        <taxon>Viridiplantae</taxon>
        <taxon>Streptophyta</taxon>
        <taxon>Embryophyta</taxon>
        <taxon>Tracheophyta</taxon>
        <taxon>Spermatophyta</taxon>
        <taxon>Magnoliopsida</taxon>
        <taxon>Liliopsida</taxon>
        <taxon>Poales</taxon>
        <taxon>Poaceae</taxon>
        <taxon>BOP clade</taxon>
        <taxon>Pooideae</taxon>
        <taxon>Triticodae</taxon>
        <taxon>Triticeae</taxon>
        <taxon>Triticinae</taxon>
        <taxon>Triticum</taxon>
    </lineage>
</organism>
<dbReference type="STRING" id="4565.A0A3B6UBA3"/>
<protein>
    <recommendedName>
        <fullName evidence="1">F-box domain-containing protein</fullName>
    </recommendedName>
</protein>
<dbReference type="Pfam" id="PF03478">
    <property type="entry name" value="Beta-prop_KIB1-4"/>
    <property type="match status" value="1"/>
</dbReference>
<reference evidence="2" key="1">
    <citation type="submission" date="2018-08" db="EMBL/GenBank/DDBJ databases">
        <authorList>
            <person name="Rossello M."/>
        </authorList>
    </citation>
    <scope>NUCLEOTIDE SEQUENCE [LARGE SCALE GENOMIC DNA]</scope>
    <source>
        <strain evidence="2">cv. Chinese Spring</strain>
    </source>
</reference>
<dbReference type="OMA" id="AYSMERR"/>
<dbReference type="SUPFAM" id="SSF81383">
    <property type="entry name" value="F-box domain"/>
    <property type="match status" value="1"/>
</dbReference>
<dbReference type="Gramene" id="TraesCLE_scaffold_074195_01G000100.1">
    <property type="protein sequence ID" value="TraesCLE_scaffold_074195_01G000100.1"/>
    <property type="gene ID" value="TraesCLE_scaffold_074195_01G000100"/>
</dbReference>
<accession>A0A3B6UBA3</accession>
<proteinExistence type="predicted"/>
<evidence type="ECO:0000259" key="1">
    <source>
        <dbReference type="PROSITE" id="PS50181"/>
    </source>
</evidence>
<dbReference type="Gramene" id="TraesROB_scaffold_114846_01G000100.1">
    <property type="protein sequence ID" value="TraesROB_scaffold_114846_01G000100.1"/>
    <property type="gene ID" value="TraesROB_scaffold_114846_01G000100"/>
</dbReference>
<dbReference type="Gramene" id="TraesLAC6D03G03611550.1">
    <property type="protein sequence ID" value="TraesLAC6D03G03611550.1.CDS1"/>
    <property type="gene ID" value="TraesLAC6D03G03611550"/>
</dbReference>
<dbReference type="Gramene" id="TraesSYM6D03G03601650.1">
    <property type="protein sequence ID" value="TraesSYM6D03G03601650.1.CDS1"/>
    <property type="gene ID" value="TraesSYM6D03G03601650"/>
</dbReference>
<dbReference type="OrthoDB" id="584591at2759"/>